<accession>A0A1A8YWA3</accession>
<feature type="compositionally biased region" description="Basic and acidic residues" evidence="1">
    <location>
        <begin position="1"/>
        <end position="12"/>
    </location>
</feature>
<evidence type="ECO:0000256" key="1">
    <source>
        <dbReference type="SAM" id="MobiDB-lite"/>
    </source>
</evidence>
<reference evidence="3" key="1">
    <citation type="submission" date="2016-05" db="EMBL/GenBank/DDBJ databases">
        <authorList>
            <person name="Naeem Raeece"/>
        </authorList>
    </citation>
    <scope>NUCLEOTIDE SEQUENCE [LARGE SCALE GENOMIC DNA]</scope>
</reference>
<evidence type="ECO:0000313" key="3">
    <source>
        <dbReference type="Proteomes" id="UP000078555"/>
    </source>
</evidence>
<dbReference type="EMBL" id="FLRD01000085">
    <property type="protein sequence ID" value="SBT35729.1"/>
    <property type="molecule type" value="Genomic_DNA"/>
</dbReference>
<organism evidence="2 3">
    <name type="scientific">Plasmodium ovale wallikeri</name>
    <dbReference type="NCBI Taxonomy" id="864142"/>
    <lineage>
        <taxon>Eukaryota</taxon>
        <taxon>Sar</taxon>
        <taxon>Alveolata</taxon>
        <taxon>Apicomplexa</taxon>
        <taxon>Aconoidasida</taxon>
        <taxon>Haemosporida</taxon>
        <taxon>Plasmodiidae</taxon>
        <taxon>Plasmodium</taxon>
        <taxon>Plasmodium (Plasmodium)</taxon>
    </lineage>
</organism>
<feature type="compositionally biased region" description="Basic residues" evidence="1">
    <location>
        <begin position="32"/>
        <end position="41"/>
    </location>
</feature>
<name>A0A1A8YWA3_PLAOA</name>
<feature type="region of interest" description="Disordered" evidence="1">
    <location>
        <begin position="1"/>
        <end position="44"/>
    </location>
</feature>
<proteinExistence type="predicted"/>
<protein>
    <submittedName>
        <fullName evidence="2">Uncharacterized protein</fullName>
    </submittedName>
</protein>
<dbReference type="Proteomes" id="UP000078555">
    <property type="component" value="Unassembled WGS sequence"/>
</dbReference>
<keyword evidence="3" id="KW-1185">Reference proteome</keyword>
<sequence>MHRPCARERTEETQSNWKKEKKKKSSWISRIEKKKKKKSSKKNPQIGHYRWGEIWCFLFHPFATLLTVLPLQGTQ</sequence>
<gene>
    <name evidence="2" type="ORF">POVWA1_028850</name>
</gene>
<evidence type="ECO:0000313" key="2">
    <source>
        <dbReference type="EMBL" id="SBT35729.1"/>
    </source>
</evidence>
<dbReference type="AlphaFoldDB" id="A0A1A8YWA3"/>